<evidence type="ECO:0000313" key="2">
    <source>
        <dbReference type="Proteomes" id="UP000005408"/>
    </source>
</evidence>
<dbReference type="EnsemblMetazoa" id="G10569.1">
    <property type="protein sequence ID" value="G10569.1:cds"/>
    <property type="gene ID" value="G10569"/>
</dbReference>
<dbReference type="KEGG" id="crg:105321570"/>
<name>A0A8W8HQN4_MAGGI</name>
<protein>
    <submittedName>
        <fullName evidence="1">Uncharacterized protein</fullName>
    </submittedName>
</protein>
<reference evidence="1" key="1">
    <citation type="submission" date="2022-08" db="UniProtKB">
        <authorList>
            <consortium name="EnsemblMetazoa"/>
        </authorList>
    </citation>
    <scope>IDENTIFICATION</scope>
    <source>
        <strain evidence="1">05x7-T-G4-1.051#20</strain>
    </source>
</reference>
<dbReference type="GeneID" id="105321570"/>
<dbReference type="Proteomes" id="UP000005408">
    <property type="component" value="Unassembled WGS sequence"/>
</dbReference>
<proteinExistence type="predicted"/>
<dbReference type="AlphaFoldDB" id="A0A8W8HQN4"/>
<accession>A0A8W8HQN4</accession>
<sequence length="176" mass="19966">MVNLKVLLSLIAVIGVFKLIAGSSVIWYHYQTSQPKGQDYKVFHYFDFEDGMVVSSYEARYDGTECYTITNFTLRVVDGEPDLTLDKSLGDCKLYRVVRLHNETAIEPYRIVKVIVSNNFNRNTEECVSTSGSYHVVLTKTRTPSKQEKRKISHDLKTLGISGLYLTNLSVCPDPV</sequence>
<keyword evidence="2" id="KW-1185">Reference proteome</keyword>
<organism evidence="1 2">
    <name type="scientific">Magallana gigas</name>
    <name type="common">Pacific oyster</name>
    <name type="synonym">Crassostrea gigas</name>
    <dbReference type="NCBI Taxonomy" id="29159"/>
    <lineage>
        <taxon>Eukaryota</taxon>
        <taxon>Metazoa</taxon>
        <taxon>Spiralia</taxon>
        <taxon>Lophotrochozoa</taxon>
        <taxon>Mollusca</taxon>
        <taxon>Bivalvia</taxon>
        <taxon>Autobranchia</taxon>
        <taxon>Pteriomorphia</taxon>
        <taxon>Ostreida</taxon>
        <taxon>Ostreoidea</taxon>
        <taxon>Ostreidae</taxon>
        <taxon>Magallana</taxon>
    </lineage>
</organism>
<evidence type="ECO:0000313" key="1">
    <source>
        <dbReference type="EnsemblMetazoa" id="G10569.1:cds"/>
    </source>
</evidence>